<dbReference type="Proteomes" id="UP000095401">
    <property type="component" value="Chromosome"/>
</dbReference>
<keyword evidence="1" id="KW-0813">Transport</keyword>
<sequence>MSETPILRLTGIESRYGERVIHAGIDLEVHRGEILALVGGSGSGKTTLLREMILLRQPEAGEIELFGQRHGARDRIGMEAEISLRRRMGVLFQSSALFGGLTVLENVALPLTEHTRLPTSLIRQLAMLKIDLTGLPPESASLYPSELSGGMRKRAALARAIALDPELLFLDEPGSGLDPVSARAIDHLVLGLRKALALTVVMVTHDLASVDGIADRVALLGGGRLLATGSPAALRSHQNPEVRTFFNPKEMPA</sequence>
<dbReference type="PROSITE" id="PS50893">
    <property type="entry name" value="ABC_TRANSPORTER_2"/>
    <property type="match status" value="1"/>
</dbReference>
<dbReference type="GO" id="GO:0005524">
    <property type="term" value="F:ATP binding"/>
    <property type="evidence" value="ECO:0007669"/>
    <property type="project" value="UniProtKB-KW"/>
</dbReference>
<dbReference type="RefSeq" id="WP_070077863.1">
    <property type="nucleotide sequence ID" value="NZ_CP017415.1"/>
</dbReference>
<reference evidence="6" key="1">
    <citation type="submission" date="2016-09" db="EMBL/GenBank/DDBJ databases">
        <title>Acidihalobacter prosperus F5.</title>
        <authorList>
            <person name="Khaleque H.N."/>
            <person name="Ramsay J.P."/>
            <person name="Kaksonen A.H."/>
            <person name="Boxall N.J."/>
            <person name="Watkin E.L.J."/>
        </authorList>
    </citation>
    <scope>NUCLEOTIDE SEQUENCE [LARGE SCALE GENOMIC DNA]</scope>
    <source>
        <strain evidence="6">F5</strain>
    </source>
</reference>
<name>A0A1D8IM05_9GAMM</name>
<dbReference type="PROSITE" id="PS00211">
    <property type="entry name" value="ABC_TRANSPORTER_1"/>
    <property type="match status" value="1"/>
</dbReference>
<proteinExistence type="predicted"/>
<evidence type="ECO:0000313" key="5">
    <source>
        <dbReference type="EMBL" id="AOU97478.1"/>
    </source>
</evidence>
<evidence type="ECO:0000256" key="2">
    <source>
        <dbReference type="ARBA" id="ARBA00022741"/>
    </source>
</evidence>
<dbReference type="SMART" id="SM00382">
    <property type="entry name" value="AAA"/>
    <property type="match status" value="1"/>
</dbReference>
<evidence type="ECO:0000256" key="1">
    <source>
        <dbReference type="ARBA" id="ARBA00022448"/>
    </source>
</evidence>
<dbReference type="Gene3D" id="3.40.50.300">
    <property type="entry name" value="P-loop containing nucleotide triphosphate hydrolases"/>
    <property type="match status" value="1"/>
</dbReference>
<keyword evidence="3 5" id="KW-0067">ATP-binding</keyword>
<dbReference type="GO" id="GO:0016887">
    <property type="term" value="F:ATP hydrolysis activity"/>
    <property type="evidence" value="ECO:0007669"/>
    <property type="project" value="InterPro"/>
</dbReference>
<dbReference type="PANTHER" id="PTHR43023">
    <property type="entry name" value="PROTEIN TRIGALACTOSYLDIACYLGLYCEROL 3, CHLOROPLASTIC"/>
    <property type="match status" value="1"/>
</dbReference>
<dbReference type="AlphaFoldDB" id="A0A1D8IM05"/>
<dbReference type="InterPro" id="IPR003593">
    <property type="entry name" value="AAA+_ATPase"/>
</dbReference>
<dbReference type="PANTHER" id="PTHR43023:SF3">
    <property type="entry name" value="PROTEIN TRIGALACTOSYLDIACYLGLYCEROL 3, CHLOROPLASTIC"/>
    <property type="match status" value="1"/>
</dbReference>
<dbReference type="EMBL" id="CP017415">
    <property type="protein sequence ID" value="AOU97478.1"/>
    <property type="molecule type" value="Genomic_DNA"/>
</dbReference>
<dbReference type="InterPro" id="IPR017871">
    <property type="entry name" value="ABC_transporter-like_CS"/>
</dbReference>
<evidence type="ECO:0000256" key="3">
    <source>
        <dbReference type="ARBA" id="ARBA00022840"/>
    </source>
</evidence>
<keyword evidence="6" id="KW-1185">Reference proteome</keyword>
<keyword evidence="2" id="KW-0547">Nucleotide-binding</keyword>
<organism evidence="5 6">
    <name type="scientific">Acidihalobacter yilgarnensis</name>
    <dbReference type="NCBI Taxonomy" id="2819280"/>
    <lineage>
        <taxon>Bacteria</taxon>
        <taxon>Pseudomonadati</taxon>
        <taxon>Pseudomonadota</taxon>
        <taxon>Gammaproteobacteria</taxon>
        <taxon>Chromatiales</taxon>
        <taxon>Ectothiorhodospiraceae</taxon>
        <taxon>Acidihalobacter</taxon>
    </lineage>
</organism>
<gene>
    <name evidence="5" type="ORF">BI364_05370</name>
</gene>
<dbReference type="Pfam" id="PF00005">
    <property type="entry name" value="ABC_tran"/>
    <property type="match status" value="1"/>
</dbReference>
<feature type="domain" description="ABC transporter" evidence="4">
    <location>
        <begin position="7"/>
        <end position="247"/>
    </location>
</feature>
<protein>
    <submittedName>
        <fullName evidence="5">ABC transporter ATP-binding protein</fullName>
    </submittedName>
</protein>
<dbReference type="KEGG" id="aprs:BI364_05370"/>
<dbReference type="InterPro" id="IPR027417">
    <property type="entry name" value="P-loop_NTPase"/>
</dbReference>
<dbReference type="SUPFAM" id="SSF52540">
    <property type="entry name" value="P-loop containing nucleoside triphosphate hydrolases"/>
    <property type="match status" value="1"/>
</dbReference>
<evidence type="ECO:0000259" key="4">
    <source>
        <dbReference type="PROSITE" id="PS50893"/>
    </source>
</evidence>
<evidence type="ECO:0000313" key="6">
    <source>
        <dbReference type="Proteomes" id="UP000095401"/>
    </source>
</evidence>
<dbReference type="InterPro" id="IPR003439">
    <property type="entry name" value="ABC_transporter-like_ATP-bd"/>
</dbReference>
<accession>A0A1D8IM05</accession>